<accession>A0A378X4M1</accession>
<dbReference type="Proteomes" id="UP000255082">
    <property type="component" value="Unassembled WGS sequence"/>
</dbReference>
<name>A0A378X4M1_9NOCA</name>
<evidence type="ECO:0000313" key="2">
    <source>
        <dbReference type="Proteomes" id="UP000255082"/>
    </source>
</evidence>
<evidence type="ECO:0000313" key="1">
    <source>
        <dbReference type="EMBL" id="SUA48369.1"/>
    </source>
</evidence>
<protein>
    <submittedName>
        <fullName evidence="1">Uncharacterized protein</fullName>
    </submittedName>
</protein>
<organism evidence="1 2">
    <name type="scientific">Nocardia africana</name>
    <dbReference type="NCBI Taxonomy" id="134964"/>
    <lineage>
        <taxon>Bacteria</taxon>
        <taxon>Bacillati</taxon>
        <taxon>Actinomycetota</taxon>
        <taxon>Actinomycetes</taxon>
        <taxon>Mycobacteriales</taxon>
        <taxon>Nocardiaceae</taxon>
        <taxon>Nocardia</taxon>
    </lineage>
</organism>
<dbReference type="AlphaFoldDB" id="A0A378X4M1"/>
<gene>
    <name evidence="1" type="ORF">NCTC13184_06918</name>
</gene>
<sequence length="100" mass="11300">MNRGFLPGDSAMDRVAHLFSDAGTRGGRIAAVSARLDEFLREAVAVVRNRFRGKLTYCAIPFEQIEWTPFEDRHGTTYPDMRWEPKAAFAAVAEFYGRDA</sequence>
<proteinExistence type="predicted"/>
<dbReference type="EMBL" id="UGRU01000001">
    <property type="protein sequence ID" value="SUA48369.1"/>
    <property type="molecule type" value="Genomic_DNA"/>
</dbReference>
<reference evidence="1 2" key="1">
    <citation type="submission" date="2018-06" db="EMBL/GenBank/DDBJ databases">
        <authorList>
            <consortium name="Pathogen Informatics"/>
            <person name="Doyle S."/>
        </authorList>
    </citation>
    <scope>NUCLEOTIDE SEQUENCE [LARGE SCALE GENOMIC DNA]</scope>
    <source>
        <strain evidence="1 2">NCTC13184</strain>
    </source>
</reference>